<dbReference type="InterPro" id="IPR053164">
    <property type="entry name" value="IS1016-like_transposase"/>
</dbReference>
<gene>
    <name evidence="2" type="ORF">VRU48_16425</name>
</gene>
<dbReference type="Proteomes" id="UP001336835">
    <property type="component" value="Unassembled WGS sequence"/>
</dbReference>
<accession>A0ABU7IB78</accession>
<comment type="caution">
    <text evidence="2">The sequence shown here is derived from an EMBL/GenBank/DDBJ whole genome shotgun (WGS) entry which is preliminary data.</text>
</comment>
<sequence>MQCPYEGCGNDKSFVFKDGIRYKCTCCRKIYTAKTGTIFEGSKLRLITWFMGLYLVMHKKGISSVQLAKDLGITQKTAWFMLQRLRTVLGNEEAPLMEGTVEIDESFVGGKSKFRHRNKRIKYNPGRAYKDKTPVFGMLERGGKVRAMVVPNVLMVTIRQIALENIRTGASIMGDGFHGYRALEVSYKVRCTDHGKGYYGDGGELHTNAIENFWSHMKRSLTAVYIRVTPKHLNKYVQESVFRYNYRNLSIQQLFDKFIENFECRLKYKQLIA</sequence>
<dbReference type="PANTHER" id="PTHR47163">
    <property type="entry name" value="DDE_TNP_IS1595 DOMAIN-CONTAINING PROTEIN"/>
    <property type="match status" value="1"/>
</dbReference>
<dbReference type="Pfam" id="PF12762">
    <property type="entry name" value="DDE_Tnp_IS1595"/>
    <property type="match status" value="1"/>
</dbReference>
<proteinExistence type="predicted"/>
<evidence type="ECO:0000259" key="1">
    <source>
        <dbReference type="SMART" id="SM01126"/>
    </source>
</evidence>
<dbReference type="PANTHER" id="PTHR47163:SF2">
    <property type="entry name" value="SI:DKEY-17M8.2"/>
    <property type="match status" value="1"/>
</dbReference>
<organism evidence="2 3">
    <name type="scientific">Pedobacter albus</name>
    <dbReference type="NCBI Taxonomy" id="3113905"/>
    <lineage>
        <taxon>Bacteria</taxon>
        <taxon>Pseudomonadati</taxon>
        <taxon>Bacteroidota</taxon>
        <taxon>Sphingobacteriia</taxon>
        <taxon>Sphingobacteriales</taxon>
        <taxon>Sphingobacteriaceae</taxon>
        <taxon>Pedobacter</taxon>
    </lineage>
</organism>
<dbReference type="RefSeq" id="WP_330109522.1">
    <property type="nucleotide sequence ID" value="NZ_JAZDQT010000003.1"/>
</dbReference>
<protein>
    <submittedName>
        <fullName evidence="2">IS1595 family transposase</fullName>
    </submittedName>
</protein>
<dbReference type="InterPro" id="IPR024445">
    <property type="entry name" value="Tnp_ISXO2-like"/>
</dbReference>
<evidence type="ECO:0000313" key="3">
    <source>
        <dbReference type="Proteomes" id="UP001336835"/>
    </source>
</evidence>
<dbReference type="NCBIfam" id="NF033547">
    <property type="entry name" value="transpos_IS1595"/>
    <property type="match status" value="1"/>
</dbReference>
<reference evidence="2 3" key="1">
    <citation type="submission" date="2024-01" db="EMBL/GenBank/DDBJ databases">
        <title>Pedobacter sp. nov., isolated from fresh soil.</title>
        <authorList>
            <person name="Le N.T.T."/>
        </authorList>
    </citation>
    <scope>NUCLEOTIDE SEQUENCE [LARGE SCALE GENOMIC DNA]</scope>
    <source>
        <strain evidence="2 3">KR3-3</strain>
    </source>
</reference>
<feature type="domain" description="ISXO2-like transposase" evidence="1">
    <location>
        <begin position="96"/>
        <end position="245"/>
    </location>
</feature>
<dbReference type="EMBL" id="JAZDQT010000003">
    <property type="protein sequence ID" value="MEE1946712.1"/>
    <property type="molecule type" value="Genomic_DNA"/>
</dbReference>
<evidence type="ECO:0000313" key="2">
    <source>
        <dbReference type="EMBL" id="MEE1946712.1"/>
    </source>
</evidence>
<name>A0ABU7IB78_9SPHI</name>
<dbReference type="SMART" id="SM01126">
    <property type="entry name" value="DDE_Tnp_IS1595"/>
    <property type="match status" value="1"/>
</dbReference>
<keyword evidence="3" id="KW-1185">Reference proteome</keyword>